<feature type="domain" description="HTH luxR-type" evidence="1">
    <location>
        <begin position="307"/>
        <end position="364"/>
    </location>
</feature>
<reference evidence="2 3" key="1">
    <citation type="submission" date="2019-04" db="EMBL/GenBank/DDBJ databases">
        <authorList>
            <person name="Park S."/>
            <person name="Yoon J.-H."/>
        </authorList>
    </citation>
    <scope>NUCLEOTIDE SEQUENCE [LARGE SCALE GENOMIC DNA]</scope>
    <source>
        <strain evidence="2 3">HJM-18</strain>
    </source>
</reference>
<dbReference type="EMBL" id="SRPF01000002">
    <property type="protein sequence ID" value="TGN40520.1"/>
    <property type="molecule type" value="Genomic_DNA"/>
</dbReference>
<dbReference type="SUPFAM" id="SSF46894">
    <property type="entry name" value="C-terminal effector domain of the bipartite response regulators"/>
    <property type="match status" value="1"/>
</dbReference>
<proteinExistence type="predicted"/>
<evidence type="ECO:0000259" key="1">
    <source>
        <dbReference type="SMART" id="SM00421"/>
    </source>
</evidence>
<dbReference type="InterPro" id="IPR036388">
    <property type="entry name" value="WH-like_DNA-bd_sf"/>
</dbReference>
<dbReference type="GO" id="GO:0006355">
    <property type="term" value="P:regulation of DNA-templated transcription"/>
    <property type="evidence" value="ECO:0007669"/>
    <property type="project" value="InterPro"/>
</dbReference>
<evidence type="ECO:0000313" key="3">
    <source>
        <dbReference type="Proteomes" id="UP000298325"/>
    </source>
</evidence>
<comment type="caution">
    <text evidence="2">The sequence shown here is derived from an EMBL/GenBank/DDBJ whole genome shotgun (WGS) entry which is preliminary data.</text>
</comment>
<dbReference type="Proteomes" id="UP000298325">
    <property type="component" value="Unassembled WGS sequence"/>
</dbReference>
<dbReference type="OrthoDB" id="5497412at2"/>
<dbReference type="InterPro" id="IPR016032">
    <property type="entry name" value="Sig_transdc_resp-reg_C-effctor"/>
</dbReference>
<dbReference type="SMART" id="SM00421">
    <property type="entry name" value="HTH_LUXR"/>
    <property type="match status" value="1"/>
</dbReference>
<dbReference type="InterPro" id="IPR000792">
    <property type="entry name" value="Tscrpt_reg_LuxR_C"/>
</dbReference>
<dbReference type="GO" id="GO:0003677">
    <property type="term" value="F:DNA binding"/>
    <property type="evidence" value="ECO:0007669"/>
    <property type="project" value="InterPro"/>
</dbReference>
<accession>A0A4Z1C5E9</accession>
<dbReference type="RefSeq" id="WP_135803182.1">
    <property type="nucleotide sequence ID" value="NZ_SRPF01000002.1"/>
</dbReference>
<evidence type="ECO:0000313" key="2">
    <source>
        <dbReference type="EMBL" id="TGN40520.1"/>
    </source>
</evidence>
<name>A0A4Z1C5E9_9GAMM</name>
<dbReference type="Gene3D" id="1.10.10.10">
    <property type="entry name" value="Winged helix-like DNA-binding domain superfamily/Winged helix DNA-binding domain"/>
    <property type="match status" value="1"/>
</dbReference>
<gene>
    <name evidence="2" type="ORF">E5Q11_09665</name>
</gene>
<protein>
    <recommendedName>
        <fullName evidence="1">HTH luxR-type domain-containing protein</fullName>
    </recommendedName>
</protein>
<organism evidence="2 3">
    <name type="scientific">Marinobacter confluentis</name>
    <dbReference type="NCBI Taxonomy" id="1697557"/>
    <lineage>
        <taxon>Bacteria</taxon>
        <taxon>Pseudomonadati</taxon>
        <taxon>Pseudomonadota</taxon>
        <taxon>Gammaproteobacteria</taxon>
        <taxon>Pseudomonadales</taxon>
        <taxon>Marinobacteraceae</taxon>
        <taxon>Marinobacter</taxon>
    </lineage>
</organism>
<sequence length="376" mass="42156">MKDLVSAVPSLLNDLYEHATAPDEWPRFLEKFARLFRTDTATIRLTDLNDPVVYQSFTTGFHQSINQFYETGAVERDPFRETLATSPLGKAVVSTAIISDRDFERSDHYQRIFRPNGNFYALGTQFERQNGQGMHIGVHRARRKGTFTREEQSALELFSPHLRRACGLARLMSDLNQAVNDARHALNNLPFGVWQTDGRLRVQWMNTAAEEALAAHTYGLGLAGNRLNVFDGKHANALRTIAARLIENRSVTETLKLDRTGACLVLTQSRRSNHGFQIGRSLNPGILCFLLDPARPSQLNERHLAAIYSLTPAEYRLANLLVRGLDVGEASALLQISPHTGRTQLKSMMRKAGVNRQAALQRKLLLCADTLKNNHG</sequence>
<keyword evidence="3" id="KW-1185">Reference proteome</keyword>
<dbReference type="AlphaFoldDB" id="A0A4Z1C5E9"/>